<sequence length="66" mass="7099">MGPTTDAVRADGCRNGRDCMEEHGTPREAARDHQSMNGKGNSAPGSLMILCEPPGARLTRNKCCRI</sequence>
<evidence type="ECO:0000313" key="3">
    <source>
        <dbReference type="Proteomes" id="UP001066276"/>
    </source>
</evidence>
<dbReference type="EMBL" id="JANPWB010000013">
    <property type="protein sequence ID" value="KAJ1105080.1"/>
    <property type="molecule type" value="Genomic_DNA"/>
</dbReference>
<dbReference type="AlphaFoldDB" id="A0AAV7MXJ9"/>
<reference evidence="2" key="1">
    <citation type="journal article" date="2022" name="bioRxiv">
        <title>Sequencing and chromosome-scale assembly of the giantPleurodeles waltlgenome.</title>
        <authorList>
            <person name="Brown T."/>
            <person name="Elewa A."/>
            <person name="Iarovenko S."/>
            <person name="Subramanian E."/>
            <person name="Araus A.J."/>
            <person name="Petzold A."/>
            <person name="Susuki M."/>
            <person name="Suzuki K.-i.T."/>
            <person name="Hayashi T."/>
            <person name="Toyoda A."/>
            <person name="Oliveira C."/>
            <person name="Osipova E."/>
            <person name="Leigh N.D."/>
            <person name="Simon A."/>
            <person name="Yun M.H."/>
        </authorList>
    </citation>
    <scope>NUCLEOTIDE SEQUENCE</scope>
    <source>
        <strain evidence="2">20211129_DDA</strain>
        <tissue evidence="2">Liver</tissue>
    </source>
</reference>
<evidence type="ECO:0000313" key="2">
    <source>
        <dbReference type="EMBL" id="KAJ1105080.1"/>
    </source>
</evidence>
<feature type="region of interest" description="Disordered" evidence="1">
    <location>
        <begin position="1"/>
        <end position="46"/>
    </location>
</feature>
<accession>A0AAV7MXJ9</accession>
<dbReference type="Proteomes" id="UP001066276">
    <property type="component" value="Chromosome 9"/>
</dbReference>
<feature type="compositionally biased region" description="Polar residues" evidence="1">
    <location>
        <begin position="35"/>
        <end position="44"/>
    </location>
</feature>
<gene>
    <name evidence="2" type="ORF">NDU88_002488</name>
</gene>
<name>A0AAV7MXJ9_PLEWA</name>
<evidence type="ECO:0000256" key="1">
    <source>
        <dbReference type="SAM" id="MobiDB-lite"/>
    </source>
</evidence>
<feature type="compositionally biased region" description="Basic and acidic residues" evidence="1">
    <location>
        <begin position="8"/>
        <end position="34"/>
    </location>
</feature>
<comment type="caution">
    <text evidence="2">The sequence shown here is derived from an EMBL/GenBank/DDBJ whole genome shotgun (WGS) entry which is preliminary data.</text>
</comment>
<keyword evidence="3" id="KW-1185">Reference proteome</keyword>
<protein>
    <submittedName>
        <fullName evidence="2">Uncharacterized protein</fullName>
    </submittedName>
</protein>
<organism evidence="2 3">
    <name type="scientific">Pleurodeles waltl</name>
    <name type="common">Iberian ribbed newt</name>
    <dbReference type="NCBI Taxonomy" id="8319"/>
    <lineage>
        <taxon>Eukaryota</taxon>
        <taxon>Metazoa</taxon>
        <taxon>Chordata</taxon>
        <taxon>Craniata</taxon>
        <taxon>Vertebrata</taxon>
        <taxon>Euteleostomi</taxon>
        <taxon>Amphibia</taxon>
        <taxon>Batrachia</taxon>
        <taxon>Caudata</taxon>
        <taxon>Salamandroidea</taxon>
        <taxon>Salamandridae</taxon>
        <taxon>Pleurodelinae</taxon>
        <taxon>Pleurodeles</taxon>
    </lineage>
</organism>
<proteinExistence type="predicted"/>